<feature type="compositionally biased region" description="Basic and acidic residues" evidence="1">
    <location>
        <begin position="58"/>
        <end position="99"/>
    </location>
</feature>
<protein>
    <submittedName>
        <fullName evidence="2">Uncharacterized protein</fullName>
    </submittedName>
</protein>
<dbReference type="EMBL" id="KK914312">
    <property type="protein sequence ID" value="KDP42122.1"/>
    <property type="molecule type" value="Genomic_DNA"/>
</dbReference>
<proteinExistence type="predicted"/>
<evidence type="ECO:0000313" key="3">
    <source>
        <dbReference type="Proteomes" id="UP000027138"/>
    </source>
</evidence>
<accession>A0A067L121</accession>
<evidence type="ECO:0000313" key="2">
    <source>
        <dbReference type="EMBL" id="KDP42122.1"/>
    </source>
</evidence>
<organism evidence="2 3">
    <name type="scientific">Jatropha curcas</name>
    <name type="common">Barbados nut</name>
    <dbReference type="NCBI Taxonomy" id="180498"/>
    <lineage>
        <taxon>Eukaryota</taxon>
        <taxon>Viridiplantae</taxon>
        <taxon>Streptophyta</taxon>
        <taxon>Embryophyta</taxon>
        <taxon>Tracheophyta</taxon>
        <taxon>Spermatophyta</taxon>
        <taxon>Magnoliopsida</taxon>
        <taxon>eudicotyledons</taxon>
        <taxon>Gunneridae</taxon>
        <taxon>Pentapetalae</taxon>
        <taxon>rosids</taxon>
        <taxon>fabids</taxon>
        <taxon>Malpighiales</taxon>
        <taxon>Euphorbiaceae</taxon>
        <taxon>Crotonoideae</taxon>
        <taxon>Jatropheae</taxon>
        <taxon>Jatropha</taxon>
    </lineage>
</organism>
<keyword evidence="3" id="KW-1185">Reference proteome</keyword>
<gene>
    <name evidence="2" type="ORF">JCGZ_01910</name>
</gene>
<feature type="region of interest" description="Disordered" evidence="1">
    <location>
        <begin position="41"/>
        <end position="105"/>
    </location>
</feature>
<evidence type="ECO:0000256" key="1">
    <source>
        <dbReference type="SAM" id="MobiDB-lite"/>
    </source>
</evidence>
<name>A0A067L121_JATCU</name>
<sequence>MEGWEGLELLADVAVIVAAKESILKEEKFLGIIPNKKRSSIGNSRLAAHTSAGNGNELESKQEDSNLKRRKSELGFEEFKDKSTGTGREFESEREEPKLKRQKLKAIQKNNPTWSLQTKSAFCFRLVRAM</sequence>
<dbReference type="Proteomes" id="UP000027138">
    <property type="component" value="Unassembled WGS sequence"/>
</dbReference>
<reference evidence="2 3" key="1">
    <citation type="journal article" date="2014" name="PLoS ONE">
        <title>Global Analysis of Gene Expression Profiles in Physic Nut (Jatropha curcas L.) Seedlings Exposed to Salt Stress.</title>
        <authorList>
            <person name="Zhang L."/>
            <person name="Zhang C."/>
            <person name="Wu P."/>
            <person name="Chen Y."/>
            <person name="Li M."/>
            <person name="Jiang H."/>
            <person name="Wu G."/>
        </authorList>
    </citation>
    <scope>NUCLEOTIDE SEQUENCE [LARGE SCALE GENOMIC DNA]</scope>
    <source>
        <strain evidence="3">cv. GZQX0401</strain>
        <tissue evidence="2">Young leaves</tissue>
    </source>
</reference>
<dbReference type="AlphaFoldDB" id="A0A067L121"/>